<dbReference type="SUPFAM" id="SSF81606">
    <property type="entry name" value="PP2C-like"/>
    <property type="match status" value="1"/>
</dbReference>
<dbReference type="PANTHER" id="PTHR43156:SF2">
    <property type="entry name" value="STAGE II SPORULATION PROTEIN E"/>
    <property type="match status" value="1"/>
</dbReference>
<proteinExistence type="predicted"/>
<dbReference type="InterPro" id="IPR045768">
    <property type="entry name" value="SpoIIE_N"/>
</dbReference>
<feature type="transmembrane region" description="Helical" evidence="2">
    <location>
        <begin position="85"/>
        <end position="111"/>
    </location>
</feature>
<feature type="transmembrane region" description="Helical" evidence="2">
    <location>
        <begin position="123"/>
        <end position="142"/>
    </location>
</feature>
<dbReference type="SMART" id="SM00331">
    <property type="entry name" value="PP2C_SIG"/>
    <property type="match status" value="1"/>
</dbReference>
<protein>
    <submittedName>
        <fullName evidence="4">Stage II sporulation protein E</fullName>
    </submittedName>
</protein>
<evidence type="ECO:0000256" key="1">
    <source>
        <dbReference type="ARBA" id="ARBA00022801"/>
    </source>
</evidence>
<keyword evidence="2" id="KW-0472">Membrane</keyword>
<dbReference type="EMBL" id="BOPZ01000029">
    <property type="protein sequence ID" value="GIM30179.1"/>
    <property type="molecule type" value="Genomic_DNA"/>
</dbReference>
<feature type="transmembrane region" description="Helical" evidence="2">
    <location>
        <begin position="252"/>
        <end position="268"/>
    </location>
</feature>
<dbReference type="InterPro" id="IPR001932">
    <property type="entry name" value="PPM-type_phosphatase-like_dom"/>
</dbReference>
<feature type="domain" description="PPM-type phosphatase" evidence="3">
    <location>
        <begin position="580"/>
        <end position="794"/>
    </location>
</feature>
<evidence type="ECO:0000313" key="5">
    <source>
        <dbReference type="Proteomes" id="UP000679179"/>
    </source>
</evidence>
<organism evidence="4 5">
    <name type="scientific">Clostridium polyendosporum</name>
    <dbReference type="NCBI Taxonomy" id="69208"/>
    <lineage>
        <taxon>Bacteria</taxon>
        <taxon>Bacillati</taxon>
        <taxon>Bacillota</taxon>
        <taxon>Clostridia</taxon>
        <taxon>Eubacteriales</taxon>
        <taxon>Clostridiaceae</taxon>
        <taxon>Clostridium</taxon>
    </lineage>
</organism>
<name>A0A919VFD5_9CLOT</name>
<dbReference type="Proteomes" id="UP000679179">
    <property type="component" value="Unassembled WGS sequence"/>
</dbReference>
<dbReference type="NCBIfam" id="TIGR02865">
    <property type="entry name" value="spore_II_E"/>
    <property type="match status" value="1"/>
</dbReference>
<dbReference type="InterPro" id="IPR014221">
    <property type="entry name" value="SpoII_E"/>
</dbReference>
<feature type="transmembrane region" description="Helical" evidence="2">
    <location>
        <begin position="218"/>
        <end position="246"/>
    </location>
</feature>
<dbReference type="Pfam" id="PF07228">
    <property type="entry name" value="SpoIIE"/>
    <property type="match status" value="1"/>
</dbReference>
<comment type="caution">
    <text evidence="4">The sequence shown here is derived from an EMBL/GenBank/DDBJ whole genome shotgun (WGS) entry which is preliminary data.</text>
</comment>
<gene>
    <name evidence="4" type="ORF">CPJCM30710_28450</name>
</gene>
<evidence type="ECO:0000313" key="4">
    <source>
        <dbReference type="EMBL" id="GIM30179.1"/>
    </source>
</evidence>
<keyword evidence="2" id="KW-1133">Transmembrane helix</keyword>
<reference evidence="4" key="1">
    <citation type="submission" date="2021-03" db="EMBL/GenBank/DDBJ databases">
        <title>Taxonomic study of Clostridium polyendosporum from meadow-gley soil under rice.</title>
        <authorList>
            <person name="Kobayashi H."/>
            <person name="Tanizawa Y."/>
            <person name="Yagura M."/>
        </authorList>
    </citation>
    <scope>NUCLEOTIDE SEQUENCE</scope>
    <source>
        <strain evidence="4">JCM 30710</strain>
    </source>
</reference>
<dbReference type="InterPro" id="IPR036457">
    <property type="entry name" value="PPM-type-like_dom_sf"/>
</dbReference>
<dbReference type="RefSeq" id="WP_212904857.1">
    <property type="nucleotide sequence ID" value="NZ_BOPZ01000029.1"/>
</dbReference>
<keyword evidence="1" id="KW-0378">Hydrolase</keyword>
<dbReference type="Gene3D" id="3.60.40.10">
    <property type="entry name" value="PPM-type phosphatase domain"/>
    <property type="match status" value="1"/>
</dbReference>
<keyword evidence="2" id="KW-0812">Transmembrane</keyword>
<sequence>MQYGVDVSTYKRVSRGDKEKREIKLLGSPFRLAFDFIGAFLLSRVVINIGINTLENLAPFGIAFLLAFLNRGDRKESIVATVGALLGYVTLMSNFQNIQLCILIVTLIAIFQNISLTLKSRNNVIVGFSIIILSMIFYRAFVNHFPIDVNIITSLVQTIIIYPIYYIIKYAITCIDDINTNHLFNTEEMVSMALLICLVVSGIGDVQVFNVGIRNIAALFFIITIAFGLGSSVGAAAGVTMGIIVGLATNNMMLYISVYGVCGLMVGIFKDTGKFIAMIAYLIIYLILAMYSKTFDGFQIIEAVVSGILFSMIPKMVYFKLAMELDNDKKQDAISELHFIKIKEEFTSRLNDFTEVLSTMSLTLNNLMDNDRLLLKNKSSALIENLADRVCGSCDMKYLCWKRELHSTYNAFAELIRNYQDGGSKFPQELEKKCIKKFGLIKNTEEIVNNYILNETLRKRLSEGRKLLAGHISNMAVTIGEIIDDFNRDITICSDVERTIRRALNKLNIKYDDVLCYNDKQGRLNIKIMMDNCHGGQLCIKELLPIINSSIGRTMSVGGDGCSIDPTNNKCTVRIEEAPKYHISSYAAVACKEGEKFTGDSYSFGKTKDGNYMIVISDGMGSGPEAGVESKAAVELIEKFTQSGFSELTAINTVNSIMTMKFSEDEKFATLDMQNIDLYSGNITFMKIGAVESFIKRGDKIEVVKSNTLPFGVLDSPDVDIVEKKVSNGDVLVTISDGVLEGIGGESNCEWLVDFLGETKNKNPKELVNDILEKAKELNGGKTKDDMTVVVSKIYALY</sequence>
<feature type="transmembrane region" description="Helical" evidence="2">
    <location>
        <begin position="149"/>
        <end position="168"/>
    </location>
</feature>
<accession>A0A919VFD5</accession>
<feature type="transmembrane region" description="Helical" evidence="2">
    <location>
        <begin position="188"/>
        <end position="206"/>
    </location>
</feature>
<dbReference type="GO" id="GO:0004722">
    <property type="term" value="F:protein serine/threonine phosphatase activity"/>
    <property type="evidence" value="ECO:0007669"/>
    <property type="project" value="InterPro"/>
</dbReference>
<keyword evidence="5" id="KW-1185">Reference proteome</keyword>
<feature type="transmembrane region" description="Helical" evidence="2">
    <location>
        <begin position="275"/>
        <end position="292"/>
    </location>
</feature>
<dbReference type="InterPro" id="IPR052016">
    <property type="entry name" value="Bact_Sigma-Reg"/>
</dbReference>
<dbReference type="AlphaFoldDB" id="A0A919VFD5"/>
<dbReference type="Pfam" id="PF19732">
    <property type="entry name" value="SpoIIE_N"/>
    <property type="match status" value="1"/>
</dbReference>
<evidence type="ECO:0000256" key="2">
    <source>
        <dbReference type="SAM" id="Phobius"/>
    </source>
</evidence>
<evidence type="ECO:0000259" key="3">
    <source>
        <dbReference type="SMART" id="SM00331"/>
    </source>
</evidence>
<feature type="transmembrane region" description="Helical" evidence="2">
    <location>
        <begin position="298"/>
        <end position="319"/>
    </location>
</feature>
<dbReference type="PANTHER" id="PTHR43156">
    <property type="entry name" value="STAGE II SPORULATION PROTEIN E-RELATED"/>
    <property type="match status" value="1"/>
</dbReference>